<protein>
    <recommendedName>
        <fullName evidence="6">Putative mRNA interferase YoeB</fullName>
    </recommendedName>
</protein>
<evidence type="ECO:0000256" key="3">
    <source>
        <dbReference type="ARBA" id="ARBA00022722"/>
    </source>
</evidence>
<dbReference type="Pfam" id="PF06769">
    <property type="entry name" value="YoeB_toxin"/>
    <property type="match status" value="1"/>
</dbReference>
<dbReference type="GO" id="GO:0006401">
    <property type="term" value="P:RNA catabolic process"/>
    <property type="evidence" value="ECO:0007669"/>
    <property type="project" value="InterPro"/>
</dbReference>
<proteinExistence type="inferred from homology"/>
<keyword evidence="2" id="KW-1277">Toxin-antitoxin system</keyword>
<keyword evidence="3" id="KW-0540">Nuclease</keyword>
<name>A0A644YK88_9ZZZZ</name>
<evidence type="ECO:0000256" key="2">
    <source>
        <dbReference type="ARBA" id="ARBA00022649"/>
    </source>
</evidence>
<dbReference type="Gene3D" id="3.30.2310.20">
    <property type="entry name" value="RelE-like"/>
    <property type="match status" value="1"/>
</dbReference>
<dbReference type="PANTHER" id="PTHR38039">
    <property type="entry name" value="TOXIN YOEB"/>
    <property type="match status" value="1"/>
</dbReference>
<sequence length="87" mass="10409">MIQAWTDDAWNDFEYWTRQDRKTLKRILTILKDIDRNGYEGIGKPERLSGDLSQYWSRRIDDCNRIVYRIDGDVIRIVQCGSHSRDT</sequence>
<keyword evidence="5 7" id="KW-0378">Hydrolase</keyword>
<dbReference type="AlphaFoldDB" id="A0A644YK88"/>
<evidence type="ECO:0000256" key="6">
    <source>
        <dbReference type="ARBA" id="ARBA00030388"/>
    </source>
</evidence>
<evidence type="ECO:0000256" key="5">
    <source>
        <dbReference type="ARBA" id="ARBA00022801"/>
    </source>
</evidence>
<dbReference type="InterPro" id="IPR009614">
    <property type="entry name" value="YoeB_toxin"/>
</dbReference>
<comment type="caution">
    <text evidence="7">The sequence shown here is derived from an EMBL/GenBank/DDBJ whole genome shotgun (WGS) entry which is preliminary data.</text>
</comment>
<dbReference type="GO" id="GO:0045892">
    <property type="term" value="P:negative regulation of DNA-templated transcription"/>
    <property type="evidence" value="ECO:0007669"/>
    <property type="project" value="TreeGrafter"/>
</dbReference>
<gene>
    <name evidence="7" type="primary">relK_1</name>
    <name evidence="7" type="ORF">SDC9_75267</name>
</gene>
<dbReference type="InterPro" id="IPR035093">
    <property type="entry name" value="RelE/ParE_toxin_dom_sf"/>
</dbReference>
<dbReference type="PANTHER" id="PTHR38039:SF1">
    <property type="entry name" value="TOXIN YOEB"/>
    <property type="match status" value="1"/>
</dbReference>
<evidence type="ECO:0000256" key="4">
    <source>
        <dbReference type="ARBA" id="ARBA00022759"/>
    </source>
</evidence>
<evidence type="ECO:0000256" key="1">
    <source>
        <dbReference type="ARBA" id="ARBA00008172"/>
    </source>
</evidence>
<organism evidence="7">
    <name type="scientific">bioreactor metagenome</name>
    <dbReference type="NCBI Taxonomy" id="1076179"/>
    <lineage>
        <taxon>unclassified sequences</taxon>
        <taxon>metagenomes</taxon>
        <taxon>ecological metagenomes</taxon>
    </lineage>
</organism>
<comment type="similarity">
    <text evidence="1">Belongs to the YoeB family.</text>
</comment>
<evidence type="ECO:0000313" key="7">
    <source>
        <dbReference type="EMBL" id="MPM28739.1"/>
    </source>
</evidence>
<dbReference type="SUPFAM" id="SSF143011">
    <property type="entry name" value="RelE-like"/>
    <property type="match status" value="1"/>
</dbReference>
<dbReference type="GO" id="GO:0016787">
    <property type="term" value="F:hydrolase activity"/>
    <property type="evidence" value="ECO:0007669"/>
    <property type="project" value="UniProtKB-KW"/>
</dbReference>
<accession>A0A644YK88</accession>
<dbReference type="NCBIfam" id="TIGR02116">
    <property type="entry name" value="toxin_Txe_YoeB"/>
    <property type="match status" value="1"/>
</dbReference>
<dbReference type="GO" id="GO:0004519">
    <property type="term" value="F:endonuclease activity"/>
    <property type="evidence" value="ECO:0007669"/>
    <property type="project" value="UniProtKB-KW"/>
</dbReference>
<keyword evidence="4" id="KW-0255">Endonuclease</keyword>
<dbReference type="EMBL" id="VSSQ01005334">
    <property type="protein sequence ID" value="MPM28739.1"/>
    <property type="molecule type" value="Genomic_DNA"/>
</dbReference>
<reference evidence="7" key="1">
    <citation type="submission" date="2019-08" db="EMBL/GenBank/DDBJ databases">
        <authorList>
            <person name="Kucharzyk K."/>
            <person name="Murdoch R.W."/>
            <person name="Higgins S."/>
            <person name="Loffler F."/>
        </authorList>
    </citation>
    <scope>NUCLEOTIDE SEQUENCE</scope>
</reference>